<dbReference type="EC" id="2.3.1.50" evidence="11"/>
<dbReference type="PROSITE" id="PS00059">
    <property type="entry name" value="ADH_ZINC"/>
    <property type="match status" value="2"/>
</dbReference>
<evidence type="ECO:0000256" key="6">
    <source>
        <dbReference type="ARBA" id="ARBA00004991"/>
    </source>
</evidence>
<dbReference type="InterPro" id="IPR013154">
    <property type="entry name" value="ADH-like_N"/>
</dbReference>
<dbReference type="STRING" id="52904.ENSSMAP00000018052"/>
<dbReference type="GO" id="GO:0004022">
    <property type="term" value="F:alcohol dehydrogenase (NAD+) activity"/>
    <property type="evidence" value="ECO:0007669"/>
    <property type="project" value="UniProtKB-EC"/>
</dbReference>
<evidence type="ECO:0000256" key="9">
    <source>
        <dbReference type="ARBA" id="ARBA00012309"/>
    </source>
</evidence>
<evidence type="ECO:0000256" key="27">
    <source>
        <dbReference type="ARBA" id="ARBA00048110"/>
    </source>
</evidence>
<evidence type="ECO:0000313" key="32">
    <source>
        <dbReference type="EMBL" id="AWP16797.1"/>
    </source>
</evidence>
<dbReference type="Pfam" id="PF08240">
    <property type="entry name" value="ADH_N"/>
    <property type="match status" value="2"/>
</dbReference>
<keyword evidence="33" id="KW-1185">Reference proteome</keyword>
<accession>A0A2U9CJW7</accession>
<comment type="catalytic activity">
    <reaction evidence="26">
        <text>S-(hydroxymethyl)glutathione + NADP(+) = S-formylglutathione + NADPH + H(+)</text>
        <dbReference type="Rhea" id="RHEA:19981"/>
        <dbReference type="ChEBI" id="CHEBI:15378"/>
        <dbReference type="ChEBI" id="CHEBI:57688"/>
        <dbReference type="ChEBI" id="CHEBI:57783"/>
        <dbReference type="ChEBI" id="CHEBI:58349"/>
        <dbReference type="ChEBI" id="CHEBI:58758"/>
        <dbReference type="EC" id="1.1.1.284"/>
    </reaction>
</comment>
<keyword evidence="15" id="KW-0256">Endoplasmic reticulum</keyword>
<dbReference type="GO" id="GO:0005783">
    <property type="term" value="C:endoplasmic reticulum"/>
    <property type="evidence" value="ECO:0007669"/>
    <property type="project" value="UniProtKB-SubCell"/>
</dbReference>
<evidence type="ECO:0000256" key="13">
    <source>
        <dbReference type="ARBA" id="ARBA00022692"/>
    </source>
</evidence>
<evidence type="ECO:0000256" key="25">
    <source>
        <dbReference type="ARBA" id="ARBA00032767"/>
    </source>
</evidence>
<evidence type="ECO:0000256" key="14">
    <source>
        <dbReference type="ARBA" id="ARBA00022723"/>
    </source>
</evidence>
<dbReference type="InterPro" id="IPR011032">
    <property type="entry name" value="GroES-like_sf"/>
</dbReference>
<dbReference type="InterPro" id="IPR014183">
    <property type="entry name" value="ADH_3"/>
</dbReference>
<comment type="cofactor">
    <cofactor evidence="1">
        <name>pyridoxal 5'-phosphate</name>
        <dbReference type="ChEBI" id="CHEBI:597326"/>
    </cofactor>
</comment>
<evidence type="ECO:0000256" key="19">
    <source>
        <dbReference type="ARBA" id="ARBA00022989"/>
    </source>
</evidence>
<comment type="cofactor">
    <cofactor evidence="2">
        <name>Zn(2+)</name>
        <dbReference type="ChEBI" id="CHEBI:29105"/>
    </cofactor>
</comment>
<feature type="region of interest" description="Disordered" evidence="30">
    <location>
        <begin position="1"/>
        <end position="60"/>
    </location>
</feature>
<dbReference type="FunFam" id="3.90.180.10:FF:000001">
    <property type="entry name" value="S-(hydroxymethyl)glutathione dehydrogenase"/>
    <property type="match status" value="2"/>
</dbReference>
<dbReference type="Gene3D" id="3.90.180.10">
    <property type="entry name" value="Medium-chain alcohol dehydrogenases, catalytic domain"/>
    <property type="match status" value="2"/>
</dbReference>
<keyword evidence="22" id="KW-0443">Lipid metabolism</keyword>
<evidence type="ECO:0000256" key="1">
    <source>
        <dbReference type="ARBA" id="ARBA00001933"/>
    </source>
</evidence>
<dbReference type="FunFam" id="3.40.50.720:FF:001160">
    <property type="entry name" value="Alcohol dehydrogenase 1"/>
    <property type="match status" value="1"/>
</dbReference>
<keyword evidence="14" id="KW-0479">Metal-binding</keyword>
<dbReference type="SUPFAM" id="SSF51735">
    <property type="entry name" value="NAD(P)-binding Rossmann-fold domains"/>
    <property type="match status" value="2"/>
</dbReference>
<dbReference type="PANTHER" id="PTHR43880:SF21">
    <property type="entry name" value="S-(HYDROXYMETHYL)GLUTATHIONE DEHYDROGENASE"/>
    <property type="match status" value="1"/>
</dbReference>
<evidence type="ECO:0000256" key="8">
    <source>
        <dbReference type="ARBA" id="ARBA00010902"/>
    </source>
</evidence>
<name>A0A2U9CJW7_SCOMX</name>
<dbReference type="Pfam" id="PF00107">
    <property type="entry name" value="ADH_zinc_N"/>
    <property type="match status" value="2"/>
</dbReference>
<evidence type="ECO:0000256" key="17">
    <source>
        <dbReference type="ARBA" id="ARBA00022898"/>
    </source>
</evidence>
<dbReference type="SUPFAM" id="SSF50129">
    <property type="entry name" value="GroES-like"/>
    <property type="match status" value="4"/>
</dbReference>
<keyword evidence="13" id="KW-0812">Transmembrane</keyword>
<evidence type="ECO:0000256" key="18">
    <source>
        <dbReference type="ARBA" id="ARBA00022919"/>
    </source>
</evidence>
<dbReference type="GO" id="GO:0051903">
    <property type="term" value="F:S-(hydroxymethyl)glutathione dehydrogenase [NAD(P)+] activity"/>
    <property type="evidence" value="ECO:0007669"/>
    <property type="project" value="UniProtKB-EC"/>
</dbReference>
<keyword evidence="21" id="KW-0520">NAD</keyword>
<feature type="compositionally biased region" description="Low complexity" evidence="30">
    <location>
        <begin position="1"/>
        <end position="14"/>
    </location>
</feature>
<comment type="pathway">
    <text evidence="5">Lipid metabolism; sphingolipid metabolism.</text>
</comment>
<evidence type="ECO:0000256" key="23">
    <source>
        <dbReference type="ARBA" id="ARBA00023136"/>
    </source>
</evidence>
<evidence type="ECO:0000256" key="11">
    <source>
        <dbReference type="ARBA" id="ARBA00013220"/>
    </source>
</evidence>
<dbReference type="PANTHER" id="PTHR43880">
    <property type="entry name" value="ALCOHOL DEHYDROGENASE"/>
    <property type="match status" value="1"/>
</dbReference>
<keyword evidence="19" id="KW-1133">Transmembrane helix</keyword>
<evidence type="ECO:0000256" key="30">
    <source>
        <dbReference type="SAM" id="MobiDB-lite"/>
    </source>
</evidence>
<comment type="pathway">
    <text evidence="6">Sphingolipid metabolism.</text>
</comment>
<dbReference type="FunFam" id="3.40.640.10:FF:000047">
    <property type="entry name" value="serine palmitoyltransferase 2 isoform X1"/>
    <property type="match status" value="1"/>
</dbReference>
<evidence type="ECO:0000256" key="21">
    <source>
        <dbReference type="ARBA" id="ARBA00023027"/>
    </source>
</evidence>
<comment type="similarity">
    <text evidence="7">Belongs to the class-II pyridoxal-phosphate-dependent aminotransferase family.</text>
</comment>
<keyword evidence="16" id="KW-0862">Zinc</keyword>
<evidence type="ECO:0000256" key="10">
    <source>
        <dbReference type="ARBA" id="ARBA00013190"/>
    </source>
</evidence>
<evidence type="ECO:0000256" key="20">
    <source>
        <dbReference type="ARBA" id="ARBA00023002"/>
    </source>
</evidence>
<dbReference type="Gene3D" id="3.40.50.720">
    <property type="entry name" value="NAD(P)-binding Rossmann-like Domain"/>
    <property type="match status" value="2"/>
</dbReference>
<evidence type="ECO:0000256" key="29">
    <source>
        <dbReference type="ARBA" id="ARBA00049243"/>
    </source>
</evidence>
<dbReference type="EMBL" id="CP026259">
    <property type="protein sequence ID" value="AWP16797.1"/>
    <property type="molecule type" value="Genomic_DNA"/>
</dbReference>
<dbReference type="InterPro" id="IPR015422">
    <property type="entry name" value="PyrdxlP-dep_Trfase_small"/>
</dbReference>
<keyword evidence="24" id="KW-0012">Acyltransferase</keyword>
<proteinExistence type="inferred from homology"/>
<dbReference type="InterPro" id="IPR020843">
    <property type="entry name" value="ER"/>
</dbReference>
<dbReference type="InterPro" id="IPR036291">
    <property type="entry name" value="NAD(P)-bd_dom_sf"/>
</dbReference>
<protein>
    <recommendedName>
        <fullName evidence="25">S-(hydroxymethyl)glutathione dehydrogenase</fullName>
        <ecNumber evidence="10">1.1.1.1</ecNumber>
        <ecNumber evidence="9">1.1.1.284</ecNumber>
        <ecNumber evidence="11">2.3.1.50</ecNumber>
    </recommendedName>
</protein>
<dbReference type="InterPro" id="IPR001917">
    <property type="entry name" value="Aminotrans_II_pyridoxalP_BS"/>
</dbReference>
<dbReference type="InterPro" id="IPR015421">
    <property type="entry name" value="PyrdxlP-dep_Trfase_major"/>
</dbReference>
<sequence length="1448" mass="156996">MTESAATTPAAAGEAGRRAHNGRKPESNGAAKSLRRRQHERRHKRHCRPGEEEGRTASGDGSLYTRPFVESFEETPMLVAVLTYMGYGVLTIFGYLRDYLRHWKIERCYVAREKEEQKDFVPLYQDFENFYTRNLYMRIRDSWNRPICGVPGAKMDLMERTSFDYNLTFEYTGRVVPDVINLGSYNYLGFAENTGPCADSAAEVTMKYGVGVASTRQEIGNLDTHEEMEKLVAKFLGVESAMAFGMGFATNSMNIPALVGKGCLILSDELNHASLVLGARLSGSTIRVFKHNNMQSLEKLLREAIVLGQPRTHRPWKKILIVVEGIYSMEGSIVRLPEVIALKKRYRAYLYLDEAHSIGALGQRGRGVVDYFGLDPCDVDVMMGTFTKSFGAAGGYIAGKRELIEYLRSHSHSAVYATSMSPPVVEQILTSMKCIMGEDGTTIGCERVRQLAESTVYFRKRLRELGFIIYGNNDSPVVPMMLYMPAKIGAFGREMLKRNIGVVVVGFPATPIIESRARFCISAAHTKDILDRVIKCKAAVAWEPNKPLVMEEIEVAPPQANEVRIKIVATGVCHTDLYHLFEGMHKDGFPVVLGHEGAGFVESVGPGVTEFQPGDKVIPLFISQCRECRFCKSPKTNQCEKGWASESYNAMATQDSRFTCKGKKVLQFMGTSTFSQYTVVNQVAVAKIDPGAPLDKVCLLGCGVCTGFGAAVNTAKVEPGSTCAVFGLGAVGLAAVMGCKSAGAKRIFAIDINPEKFEKAKVFGATDTVNPKDHDKPISQVLAEMTDGGVDFSMECVGNVGVMRSALESCVKGWGVSVLVGWTDMDDFAARPIQLIAGRTWKGSLFGGFKSKDGVPEMVKAYMDKKVKLDEFITHKMTMAQINDAIELMKHGECIRTIRCALESCVKGWGVSVLVGWTDIDDFAARPIQLIAGRTWKGSLFGGDPTVVFKTVVVLISLLCVLCGSGFKGPETGKSETLSSVCISRFAYFCKVIVLILCHVTLLLTVTSSSTMRWGNECPDIVCLLGCGTGSSYGEAVNTARGAEGLAEAMGFKVVVAERNFPVDVNPEKCEEANIEGKAIRCRAAVAWEAGKPLAMEEVEVAPPRAGEVRLKVVATGICHTDSYTLSGSDPEGVFPAVLGHEGAGVVESVGEGVVKFQPGDAVIPLYVPQCGECKFCKNPKTNLCQKIRLTQGKGLMPDGTTRFSCKGKSLFHFMGCSTFSEFTVVAEISLAKVDRRAPLDKVCLLGCGITTGYGAALNTAKVEAGSTCAVFGLGALGLAAVMGCKAAGAARIIGVDLNPDKFPTAREFGATDVVNPKEHDGPIQEVLAGMTDGGVDYSFECVGNVAIMRAALEACHKGWGTSVIIGVAAAGQEISTRPFQLVTGRTWKGTAFGGYKSVDSVPKLVEQYLAKKLKVDEFVTHTLPFEKIADGFDLMRAGQCIRVVLQF</sequence>
<dbReference type="Gene3D" id="3.90.1150.10">
    <property type="entry name" value="Aspartate Aminotransferase, domain 1"/>
    <property type="match status" value="1"/>
</dbReference>
<dbReference type="CDD" id="cd08300">
    <property type="entry name" value="alcohol_DH_class_III"/>
    <property type="match status" value="1"/>
</dbReference>
<evidence type="ECO:0000256" key="12">
    <source>
        <dbReference type="ARBA" id="ARBA00022679"/>
    </source>
</evidence>
<feature type="domain" description="Enoyl reductase (ER)" evidence="31">
    <location>
        <begin position="1091"/>
        <end position="1446"/>
    </location>
</feature>
<dbReference type="InterPro" id="IPR013149">
    <property type="entry name" value="ADH-like_C"/>
</dbReference>
<evidence type="ECO:0000256" key="24">
    <source>
        <dbReference type="ARBA" id="ARBA00023315"/>
    </source>
</evidence>
<evidence type="ECO:0000256" key="7">
    <source>
        <dbReference type="ARBA" id="ARBA00008392"/>
    </source>
</evidence>
<dbReference type="FunFam" id="3.40.50.720:FF:000003">
    <property type="entry name" value="S-(hydroxymethyl)glutathione dehydrogenase"/>
    <property type="match status" value="1"/>
</dbReference>
<evidence type="ECO:0000313" key="33">
    <source>
        <dbReference type="Proteomes" id="UP000246464"/>
    </source>
</evidence>
<dbReference type="SUPFAM" id="SSF53383">
    <property type="entry name" value="PLP-dependent transferases"/>
    <property type="match status" value="1"/>
</dbReference>
<dbReference type="Gene3D" id="3.40.640.10">
    <property type="entry name" value="Type I PLP-dependent aspartate aminotransferase-like (Major domain)"/>
    <property type="match status" value="1"/>
</dbReference>
<evidence type="ECO:0000256" key="15">
    <source>
        <dbReference type="ARBA" id="ARBA00022824"/>
    </source>
</evidence>
<evidence type="ECO:0000256" key="3">
    <source>
        <dbReference type="ARBA" id="ARBA00004240"/>
    </source>
</evidence>
<organism evidence="32 33">
    <name type="scientific">Scophthalmus maximus</name>
    <name type="common">Turbot</name>
    <name type="synonym">Psetta maxima</name>
    <dbReference type="NCBI Taxonomy" id="52904"/>
    <lineage>
        <taxon>Eukaryota</taxon>
        <taxon>Metazoa</taxon>
        <taxon>Chordata</taxon>
        <taxon>Craniata</taxon>
        <taxon>Vertebrata</taxon>
        <taxon>Euteleostomi</taxon>
        <taxon>Actinopterygii</taxon>
        <taxon>Neopterygii</taxon>
        <taxon>Teleostei</taxon>
        <taxon>Neoteleostei</taxon>
        <taxon>Acanthomorphata</taxon>
        <taxon>Carangaria</taxon>
        <taxon>Pleuronectiformes</taxon>
        <taxon>Pleuronectoidei</taxon>
        <taxon>Scophthalmidae</taxon>
        <taxon>Scophthalmus</taxon>
    </lineage>
</organism>
<reference evidence="32 33" key="1">
    <citation type="submission" date="2017-12" db="EMBL/GenBank/DDBJ databases">
        <title>Integrating genomic resources of turbot (Scophthalmus maximus) in depth evaluation of genetic and physical mapping variation across individuals.</title>
        <authorList>
            <person name="Martinez P."/>
        </authorList>
    </citation>
    <scope>NUCLEOTIDE SEQUENCE [LARGE SCALE GENOMIC DNA]</scope>
</reference>
<dbReference type="GO" id="GO:0006665">
    <property type="term" value="P:sphingolipid metabolic process"/>
    <property type="evidence" value="ECO:0007669"/>
    <property type="project" value="UniProtKB-KW"/>
</dbReference>
<dbReference type="Proteomes" id="UP000246464">
    <property type="component" value="Chromosome 17"/>
</dbReference>
<evidence type="ECO:0000256" key="22">
    <source>
        <dbReference type="ARBA" id="ARBA00023098"/>
    </source>
</evidence>
<keyword evidence="18" id="KW-0746">Sphingolipid metabolism</keyword>
<dbReference type="NCBIfam" id="TIGR02818">
    <property type="entry name" value="adh_III_F_hyde"/>
    <property type="match status" value="1"/>
</dbReference>
<keyword evidence="20" id="KW-0560">Oxidoreductase</keyword>
<comment type="similarity">
    <text evidence="8">Belongs to the zinc-containing alcohol dehydrogenase family. Class-III subfamily.</text>
</comment>
<keyword evidence="12 32" id="KW-0808">Transferase</keyword>
<comment type="subcellular location">
    <subcellularLocation>
        <location evidence="3">Endoplasmic reticulum</location>
    </subcellularLocation>
    <subcellularLocation>
        <location evidence="4">Membrane</location>
    </subcellularLocation>
</comment>
<evidence type="ECO:0000259" key="31">
    <source>
        <dbReference type="SMART" id="SM00829"/>
    </source>
</evidence>
<dbReference type="GO" id="GO:0008270">
    <property type="term" value="F:zinc ion binding"/>
    <property type="evidence" value="ECO:0007669"/>
    <property type="project" value="InterPro"/>
</dbReference>
<dbReference type="PROSITE" id="PS00599">
    <property type="entry name" value="AA_TRANSFER_CLASS_2"/>
    <property type="match status" value="1"/>
</dbReference>
<dbReference type="EC" id="1.1.1.284" evidence="9"/>
<dbReference type="GO" id="GO:0030170">
    <property type="term" value="F:pyridoxal phosphate binding"/>
    <property type="evidence" value="ECO:0007669"/>
    <property type="project" value="InterPro"/>
</dbReference>
<evidence type="ECO:0000256" key="26">
    <source>
        <dbReference type="ARBA" id="ARBA00047793"/>
    </source>
</evidence>
<dbReference type="InterPro" id="IPR004839">
    <property type="entry name" value="Aminotransferase_I/II_large"/>
</dbReference>
<keyword evidence="17" id="KW-0663">Pyridoxal phosphate</keyword>
<feature type="compositionally biased region" description="Basic residues" evidence="30">
    <location>
        <begin position="33"/>
        <end position="47"/>
    </location>
</feature>
<dbReference type="GO" id="GO:0005829">
    <property type="term" value="C:cytosol"/>
    <property type="evidence" value="ECO:0007669"/>
    <property type="project" value="TreeGrafter"/>
</dbReference>
<dbReference type="InterPro" id="IPR015424">
    <property type="entry name" value="PyrdxlP-dep_Trfase"/>
</dbReference>
<dbReference type="GO" id="GO:0016020">
    <property type="term" value="C:membrane"/>
    <property type="evidence" value="ECO:0007669"/>
    <property type="project" value="UniProtKB-SubCell"/>
</dbReference>
<evidence type="ECO:0000256" key="4">
    <source>
        <dbReference type="ARBA" id="ARBA00004370"/>
    </source>
</evidence>
<dbReference type="SMART" id="SM00829">
    <property type="entry name" value="PKS_ER"/>
    <property type="match status" value="1"/>
</dbReference>
<evidence type="ECO:0000256" key="28">
    <source>
        <dbReference type="ARBA" id="ARBA00049164"/>
    </source>
</evidence>
<evidence type="ECO:0000256" key="5">
    <source>
        <dbReference type="ARBA" id="ARBA00004760"/>
    </source>
</evidence>
<dbReference type="GO" id="GO:0046294">
    <property type="term" value="P:formaldehyde catabolic process"/>
    <property type="evidence" value="ECO:0007669"/>
    <property type="project" value="InterPro"/>
</dbReference>
<evidence type="ECO:0000256" key="2">
    <source>
        <dbReference type="ARBA" id="ARBA00001947"/>
    </source>
</evidence>
<dbReference type="CDD" id="cd06454">
    <property type="entry name" value="KBL_like"/>
    <property type="match status" value="1"/>
</dbReference>
<gene>
    <name evidence="32" type="ORF">SMAX5B_003413</name>
</gene>
<dbReference type="GO" id="GO:0004758">
    <property type="term" value="F:serine C-palmitoyltransferase activity"/>
    <property type="evidence" value="ECO:0007669"/>
    <property type="project" value="UniProtKB-EC"/>
</dbReference>
<evidence type="ECO:0000256" key="16">
    <source>
        <dbReference type="ARBA" id="ARBA00022833"/>
    </source>
</evidence>
<keyword evidence="23" id="KW-0472">Membrane</keyword>
<dbReference type="InterPro" id="IPR002328">
    <property type="entry name" value="ADH_Zn_CS"/>
</dbReference>
<comment type="catalytic activity">
    <reaction evidence="28">
        <text>a secondary alcohol + NAD(+) = a ketone + NADH + H(+)</text>
        <dbReference type="Rhea" id="RHEA:10740"/>
        <dbReference type="ChEBI" id="CHEBI:15378"/>
        <dbReference type="ChEBI" id="CHEBI:17087"/>
        <dbReference type="ChEBI" id="CHEBI:35681"/>
        <dbReference type="ChEBI" id="CHEBI:57540"/>
        <dbReference type="ChEBI" id="CHEBI:57945"/>
        <dbReference type="EC" id="1.1.1.1"/>
    </reaction>
</comment>
<comment type="catalytic activity">
    <reaction evidence="29">
        <text>a primary alcohol + NAD(+) = an aldehyde + NADH + H(+)</text>
        <dbReference type="Rhea" id="RHEA:10736"/>
        <dbReference type="ChEBI" id="CHEBI:15378"/>
        <dbReference type="ChEBI" id="CHEBI:15734"/>
        <dbReference type="ChEBI" id="CHEBI:17478"/>
        <dbReference type="ChEBI" id="CHEBI:57540"/>
        <dbReference type="ChEBI" id="CHEBI:57945"/>
        <dbReference type="EC" id="1.1.1.1"/>
    </reaction>
</comment>
<comment type="catalytic activity">
    <reaction evidence="27">
        <text>S-(hydroxymethyl)glutathione + NAD(+) = S-formylglutathione + NADH + H(+)</text>
        <dbReference type="Rhea" id="RHEA:19985"/>
        <dbReference type="ChEBI" id="CHEBI:15378"/>
        <dbReference type="ChEBI" id="CHEBI:57540"/>
        <dbReference type="ChEBI" id="CHEBI:57688"/>
        <dbReference type="ChEBI" id="CHEBI:57945"/>
        <dbReference type="ChEBI" id="CHEBI:58758"/>
        <dbReference type="EC" id="1.1.1.284"/>
    </reaction>
</comment>
<dbReference type="Pfam" id="PF00155">
    <property type="entry name" value="Aminotran_1_2"/>
    <property type="match status" value="1"/>
</dbReference>
<dbReference type="EC" id="1.1.1.1" evidence="10"/>